<protein>
    <submittedName>
        <fullName evidence="2">Uncharacterized protein</fullName>
    </submittedName>
</protein>
<sequence>MDHFVVDSTPKGSAILAYGRARGPRWNGKLLALIAGSFAVIGILVYALMSTKLTLPLPIDRLLMVAIRPKQAVSRLNTELRQSLPPTWRTAIETRSSFPAILGVALDADNRPRAFALILRTTVIVPTETVQVTDAGAYRLLTNGTPMNTEDVPLSRVWSLSRRLRRHDLSFTVNGALLSRYAELETKEDDDVTGVWDGTQGTINVASTNDGDGDAYDAPIFSRLGDHRDDALPAVAALTSQGIDVRMMTARPTLVSVRPDAAGGVVLTWPEALAADDLLALRAALGVTDRRVLALPDETGVIELFPSSATATVPMSTSTWWLSETILRTSSWNPEITQSDPACPGQTRFLIQDQALQNLLTAWNVPIIWQKTLQRVRLLDTGDSVRVCVN</sequence>
<dbReference type="AlphaFoldDB" id="A0A1F7UL61"/>
<evidence type="ECO:0000313" key="3">
    <source>
        <dbReference type="Proteomes" id="UP000176603"/>
    </source>
</evidence>
<gene>
    <name evidence="2" type="ORF">A3E39_03155</name>
</gene>
<evidence type="ECO:0000256" key="1">
    <source>
        <dbReference type="SAM" id="Phobius"/>
    </source>
</evidence>
<organism evidence="2 3">
    <name type="scientific">Candidatus Uhrbacteria bacterium RIFCSPHIGHO2_12_FULL_60_25</name>
    <dbReference type="NCBI Taxonomy" id="1802399"/>
    <lineage>
        <taxon>Bacteria</taxon>
        <taxon>Candidatus Uhriibacteriota</taxon>
    </lineage>
</organism>
<keyword evidence="1" id="KW-0472">Membrane</keyword>
<name>A0A1F7UL61_9BACT</name>
<keyword evidence="1" id="KW-1133">Transmembrane helix</keyword>
<dbReference type="STRING" id="1802399.A3E39_03155"/>
<feature type="transmembrane region" description="Helical" evidence="1">
    <location>
        <begin position="30"/>
        <end position="49"/>
    </location>
</feature>
<keyword evidence="1" id="KW-0812">Transmembrane</keyword>
<proteinExistence type="predicted"/>
<dbReference type="EMBL" id="MGEH01000031">
    <property type="protein sequence ID" value="OGL78448.1"/>
    <property type="molecule type" value="Genomic_DNA"/>
</dbReference>
<accession>A0A1F7UL61</accession>
<reference evidence="2 3" key="1">
    <citation type="journal article" date="2016" name="Nat. Commun.">
        <title>Thousands of microbial genomes shed light on interconnected biogeochemical processes in an aquifer system.</title>
        <authorList>
            <person name="Anantharaman K."/>
            <person name="Brown C.T."/>
            <person name="Hug L.A."/>
            <person name="Sharon I."/>
            <person name="Castelle C.J."/>
            <person name="Probst A.J."/>
            <person name="Thomas B.C."/>
            <person name="Singh A."/>
            <person name="Wilkins M.J."/>
            <person name="Karaoz U."/>
            <person name="Brodie E.L."/>
            <person name="Williams K.H."/>
            <person name="Hubbard S.S."/>
            <person name="Banfield J.F."/>
        </authorList>
    </citation>
    <scope>NUCLEOTIDE SEQUENCE [LARGE SCALE GENOMIC DNA]</scope>
</reference>
<evidence type="ECO:0000313" key="2">
    <source>
        <dbReference type="EMBL" id="OGL78448.1"/>
    </source>
</evidence>
<dbReference type="Proteomes" id="UP000176603">
    <property type="component" value="Unassembled WGS sequence"/>
</dbReference>
<comment type="caution">
    <text evidence="2">The sequence shown here is derived from an EMBL/GenBank/DDBJ whole genome shotgun (WGS) entry which is preliminary data.</text>
</comment>